<dbReference type="GO" id="GO:0006508">
    <property type="term" value="P:proteolysis"/>
    <property type="evidence" value="ECO:0007669"/>
    <property type="project" value="UniProtKB-KW"/>
</dbReference>
<dbReference type="SMART" id="SM00382">
    <property type="entry name" value="AAA"/>
    <property type="match status" value="1"/>
</dbReference>
<evidence type="ECO:0000259" key="1">
    <source>
        <dbReference type="SMART" id="SM00382"/>
    </source>
</evidence>
<dbReference type="InterPro" id="IPR027417">
    <property type="entry name" value="P-loop_NTPase"/>
</dbReference>
<reference evidence="2 3" key="1">
    <citation type="submission" date="2017-05" db="EMBL/GenBank/DDBJ databases">
        <authorList>
            <person name="Varghese N."/>
            <person name="Submissions S."/>
        </authorList>
    </citation>
    <scope>NUCLEOTIDE SEQUENCE [LARGE SCALE GENOMIC DNA]</scope>
    <source>
        <strain evidence="2 3">DSM 15522</strain>
    </source>
</reference>
<dbReference type="EMBL" id="FXUB01000001">
    <property type="protein sequence ID" value="SMP09064.1"/>
    <property type="molecule type" value="Genomic_DNA"/>
</dbReference>
<dbReference type="Proteomes" id="UP001157911">
    <property type="component" value="Unassembled WGS sequence"/>
</dbReference>
<evidence type="ECO:0000313" key="3">
    <source>
        <dbReference type="Proteomes" id="UP001157911"/>
    </source>
</evidence>
<dbReference type="InterPro" id="IPR050052">
    <property type="entry name" value="ATP-dep_Clp_protease_ClpX"/>
</dbReference>
<dbReference type="PANTHER" id="PTHR48102">
    <property type="entry name" value="ATP-DEPENDENT CLP PROTEASE ATP-BINDING SUBUNIT CLPX-LIKE, MITOCHONDRIAL-RELATED"/>
    <property type="match status" value="1"/>
</dbReference>
<proteinExistence type="predicted"/>
<protein>
    <submittedName>
        <fullName evidence="2">ATP-dependent HslUV protease ATP-binding subunit HslU</fullName>
    </submittedName>
</protein>
<dbReference type="InterPro" id="IPR003959">
    <property type="entry name" value="ATPase_AAA_core"/>
</dbReference>
<keyword evidence="2" id="KW-0547">Nucleotide-binding</keyword>
<dbReference type="Pfam" id="PF00004">
    <property type="entry name" value="AAA"/>
    <property type="match status" value="1"/>
</dbReference>
<keyword evidence="2" id="KW-0645">Protease</keyword>
<dbReference type="RefSeq" id="WP_283400179.1">
    <property type="nucleotide sequence ID" value="NZ_FXUB01000001.1"/>
</dbReference>
<dbReference type="SUPFAM" id="SSF52540">
    <property type="entry name" value="P-loop containing nucleoside triphosphate hydrolases"/>
    <property type="match status" value="1"/>
</dbReference>
<accession>A0ABY1NJ80</accession>
<dbReference type="Pfam" id="PF07724">
    <property type="entry name" value="AAA_2"/>
    <property type="match status" value="1"/>
</dbReference>
<organism evidence="2 3">
    <name type="scientific">Desulfurobacterium pacificum</name>
    <dbReference type="NCBI Taxonomy" id="240166"/>
    <lineage>
        <taxon>Bacteria</taxon>
        <taxon>Pseudomonadati</taxon>
        <taxon>Aquificota</taxon>
        <taxon>Aquificia</taxon>
        <taxon>Desulfurobacteriales</taxon>
        <taxon>Desulfurobacteriaceae</taxon>
        <taxon>Desulfurobacterium</taxon>
    </lineage>
</organism>
<sequence>MLEFASYYLARELSEKVVGQLEALFKLSNAICENLEAYLEGRSRKKNNCLIVGPTGNGKTEIARALSQKLKVPFTKVSITEYTLTGYKGKDPHEIVTAEFASAVKNSYHGIKDLAKNYYLYKQALAAFCESESSPEKLKAALEYAAARVFLRHTRVLEFMYDRFNGSEDALETASLIEEIAGEILSFPGFEEKKDKDFPVLMSFQKRPFGLIFIDEADKLLIKERGDDEEGFYRSLQYHLLELIEGGWVRAEKSSDSIDTSHITFILAGAFTETSPEEFAPELKGRLNVRINVRKLGYEDYLAIISSKMQEYLPSGDSTNSIPDVVVVENDAKIELAKICEKENEKEYLGVRRLESLLSKIREAVEWDLMHGSVLPVVVNASFVRWALEADFNFQIPMLPELSQEKKEKIKEIRRKSRVSKDNMVKARVLFLRKELKKIRSGNPANFILQDKLIDYLLLTDSTGKSVLEYLVEDGTISSLSLNRRNLKLLKNALGKEILGKIKIKILEEPEKNSKESSADEYDLDINLSEEEWEKFFKWIEDSDSENS</sequence>
<dbReference type="Gene3D" id="3.40.50.300">
    <property type="entry name" value="P-loop containing nucleotide triphosphate hydrolases"/>
    <property type="match status" value="1"/>
</dbReference>
<evidence type="ECO:0000313" key="2">
    <source>
        <dbReference type="EMBL" id="SMP09064.1"/>
    </source>
</evidence>
<keyword evidence="3" id="KW-1185">Reference proteome</keyword>
<comment type="caution">
    <text evidence="2">The sequence shown here is derived from an EMBL/GenBank/DDBJ whole genome shotgun (WGS) entry which is preliminary data.</text>
</comment>
<name>A0ABY1NJ80_9BACT</name>
<dbReference type="GO" id="GO:0005524">
    <property type="term" value="F:ATP binding"/>
    <property type="evidence" value="ECO:0007669"/>
    <property type="project" value="UniProtKB-KW"/>
</dbReference>
<keyword evidence="2" id="KW-0067">ATP-binding</keyword>
<feature type="domain" description="AAA+ ATPase" evidence="1">
    <location>
        <begin position="45"/>
        <end position="297"/>
    </location>
</feature>
<dbReference type="GO" id="GO:0008233">
    <property type="term" value="F:peptidase activity"/>
    <property type="evidence" value="ECO:0007669"/>
    <property type="project" value="UniProtKB-KW"/>
</dbReference>
<gene>
    <name evidence="2" type="ORF">SAMN06265339_0689</name>
</gene>
<dbReference type="InterPro" id="IPR003593">
    <property type="entry name" value="AAA+_ATPase"/>
</dbReference>
<keyword evidence="2" id="KW-0378">Hydrolase</keyword>